<accession>A0A1H0GM58</accession>
<gene>
    <name evidence="2" type="ORF">SAMN04487951_11287</name>
</gene>
<dbReference type="SUPFAM" id="SSF158452">
    <property type="entry name" value="YqcC-like"/>
    <property type="match status" value="1"/>
</dbReference>
<dbReference type="OrthoDB" id="8794567at2"/>
<dbReference type="InterPro" id="IPR007384">
    <property type="entry name" value="UCP006257"/>
</dbReference>
<dbReference type="PANTHER" id="PTHR39586">
    <property type="entry name" value="CYTOPLASMIC PROTEIN-RELATED"/>
    <property type="match status" value="1"/>
</dbReference>
<dbReference type="AlphaFoldDB" id="A0A1H0GM58"/>
<dbReference type="STRING" id="416873.SAMN04487951_11287"/>
<dbReference type="Pfam" id="PF04287">
    <property type="entry name" value="DUF446"/>
    <property type="match status" value="1"/>
</dbReference>
<evidence type="ECO:0000313" key="2">
    <source>
        <dbReference type="EMBL" id="SDO07849.1"/>
    </source>
</evidence>
<dbReference type="InterPro" id="IPR023376">
    <property type="entry name" value="YqcC-like_dom"/>
</dbReference>
<evidence type="ECO:0000313" key="3">
    <source>
        <dbReference type="Proteomes" id="UP000199677"/>
    </source>
</evidence>
<dbReference type="EMBL" id="FNII01000012">
    <property type="protein sequence ID" value="SDO07849.1"/>
    <property type="molecule type" value="Genomic_DNA"/>
</dbReference>
<organism evidence="2 3">
    <name type="scientific">Vreelandella arcis</name>
    <dbReference type="NCBI Taxonomy" id="416873"/>
    <lineage>
        <taxon>Bacteria</taxon>
        <taxon>Pseudomonadati</taxon>
        <taxon>Pseudomonadota</taxon>
        <taxon>Gammaproteobacteria</taxon>
        <taxon>Oceanospirillales</taxon>
        <taxon>Halomonadaceae</taxon>
        <taxon>Vreelandella</taxon>
    </lineage>
</organism>
<protein>
    <submittedName>
        <fullName evidence="2">Uncharacterized conserved protein YqcC, DUF446 family</fullName>
    </submittedName>
</protein>
<dbReference type="RefSeq" id="WP_089707266.1">
    <property type="nucleotide sequence ID" value="NZ_FNII01000012.1"/>
</dbReference>
<dbReference type="Proteomes" id="UP000199677">
    <property type="component" value="Unassembled WGS sequence"/>
</dbReference>
<dbReference type="GO" id="GO:0044010">
    <property type="term" value="P:single-species biofilm formation"/>
    <property type="evidence" value="ECO:0007669"/>
    <property type="project" value="TreeGrafter"/>
</dbReference>
<dbReference type="PANTHER" id="PTHR39586:SF1">
    <property type="entry name" value="CYTOPLASMIC PROTEIN"/>
    <property type="match status" value="1"/>
</dbReference>
<dbReference type="InterPro" id="IPR036814">
    <property type="entry name" value="YqcC-like_sf"/>
</dbReference>
<evidence type="ECO:0000259" key="1">
    <source>
        <dbReference type="Pfam" id="PF04287"/>
    </source>
</evidence>
<name>A0A1H0GM58_9GAMM</name>
<reference evidence="3" key="1">
    <citation type="submission" date="2016-10" db="EMBL/GenBank/DDBJ databases">
        <authorList>
            <person name="Varghese N."/>
            <person name="Submissions S."/>
        </authorList>
    </citation>
    <scope>NUCLEOTIDE SEQUENCE [LARGE SCALE GENOMIC DNA]</scope>
    <source>
        <strain evidence="3">CGMCC 1.6494</strain>
    </source>
</reference>
<keyword evidence="3" id="KW-1185">Reference proteome</keyword>
<dbReference type="Gene3D" id="1.20.1440.40">
    <property type="entry name" value="YqcC-like"/>
    <property type="match status" value="1"/>
</dbReference>
<sequence length="110" mass="12101">MSVHQQLHTALLELEATLKAANLWRVPTPEASAFDSQQPFCVDTMSLIQWLRFVFIARLNALADAGAAMPATCDVAPAVGVYLKQENIRASDHVLVLKAVERIDQLVTDN</sequence>
<proteinExistence type="predicted"/>
<feature type="domain" description="YqcC-like" evidence="1">
    <location>
        <begin position="7"/>
        <end position="101"/>
    </location>
</feature>